<dbReference type="InterPro" id="IPR003598">
    <property type="entry name" value="Ig_sub2"/>
</dbReference>
<feature type="compositionally biased region" description="Basic residues" evidence="4">
    <location>
        <begin position="65"/>
        <end position="74"/>
    </location>
</feature>
<dbReference type="EMBL" id="JAICCE010000020">
    <property type="protein sequence ID" value="KAG9263618.1"/>
    <property type="molecule type" value="Genomic_DNA"/>
</dbReference>
<dbReference type="Pfam" id="PF07679">
    <property type="entry name" value="I-set"/>
    <property type="match status" value="2"/>
</dbReference>
<dbReference type="PROSITE" id="PS50853">
    <property type="entry name" value="FN3"/>
    <property type="match status" value="2"/>
</dbReference>
<dbReference type="PANTHER" id="PTHR44170:SF60">
    <property type="entry name" value="ROUNDABOUT HOMOLOG 1"/>
    <property type="match status" value="1"/>
</dbReference>
<feature type="region of interest" description="Disordered" evidence="4">
    <location>
        <begin position="38"/>
        <end position="82"/>
    </location>
</feature>
<dbReference type="SMART" id="SM00060">
    <property type="entry name" value="FN3"/>
    <property type="match status" value="2"/>
</dbReference>
<dbReference type="SUPFAM" id="SSF48726">
    <property type="entry name" value="Immunoglobulin"/>
    <property type="match status" value="3"/>
</dbReference>
<feature type="chain" id="PRO_5035778630" description="Roundabout, axon guidance receptor, homolog 4 (Drosophila)" evidence="5">
    <location>
        <begin position="20"/>
        <end position="1154"/>
    </location>
</feature>
<feature type="domain" description="Ig-like" evidence="6">
    <location>
        <begin position="184"/>
        <end position="271"/>
    </location>
</feature>
<dbReference type="Pfam" id="PF13927">
    <property type="entry name" value="Ig_3"/>
    <property type="match status" value="1"/>
</dbReference>
<dbReference type="FunFam" id="2.60.40.10:FF:000840">
    <property type="entry name" value="Roundabout guidance receptor 4"/>
    <property type="match status" value="1"/>
</dbReference>
<comment type="caution">
    <text evidence="8">The sequence shown here is derived from an EMBL/GenBank/DDBJ whole genome shotgun (WGS) entry which is preliminary data.</text>
</comment>
<dbReference type="CDD" id="cd00063">
    <property type="entry name" value="FN3"/>
    <property type="match status" value="1"/>
</dbReference>
<proteinExistence type="predicted"/>
<dbReference type="SMART" id="SM00409">
    <property type="entry name" value="IG"/>
    <property type="match status" value="3"/>
</dbReference>
<evidence type="ECO:0000256" key="5">
    <source>
        <dbReference type="SAM" id="SignalP"/>
    </source>
</evidence>
<dbReference type="InterPro" id="IPR013098">
    <property type="entry name" value="Ig_I-set"/>
</dbReference>
<dbReference type="Proteomes" id="UP000752171">
    <property type="component" value="Unassembled WGS sequence"/>
</dbReference>
<keyword evidence="1" id="KW-0677">Repeat</keyword>
<dbReference type="FunFam" id="2.60.40.10:FF:000026">
    <property type="entry name" value="roundabout homolog 2 isoform X1"/>
    <property type="match status" value="1"/>
</dbReference>
<dbReference type="PROSITE" id="PS50835">
    <property type="entry name" value="IG_LIKE"/>
    <property type="match status" value="3"/>
</dbReference>
<dbReference type="Gene3D" id="2.60.40.10">
    <property type="entry name" value="Immunoglobulins"/>
    <property type="match status" value="5"/>
</dbReference>
<accession>A0A8T2KVK8</accession>
<evidence type="ECO:0000259" key="7">
    <source>
        <dbReference type="PROSITE" id="PS50853"/>
    </source>
</evidence>
<reference evidence="8 9" key="1">
    <citation type="submission" date="2021-07" db="EMBL/GenBank/DDBJ databases">
        <authorList>
            <person name="Imarazene B."/>
            <person name="Zahm M."/>
            <person name="Klopp C."/>
            <person name="Cabau C."/>
            <person name="Beille S."/>
            <person name="Jouanno E."/>
            <person name="Castinel A."/>
            <person name="Lluch J."/>
            <person name="Gil L."/>
            <person name="Kuchtly C."/>
            <person name="Lopez Roques C."/>
            <person name="Donnadieu C."/>
            <person name="Parrinello H."/>
            <person name="Journot L."/>
            <person name="Du K."/>
            <person name="Schartl M."/>
            <person name="Retaux S."/>
            <person name="Guiguen Y."/>
        </authorList>
    </citation>
    <scope>NUCLEOTIDE SEQUENCE [LARGE SCALE GENOMIC DNA]</scope>
    <source>
        <strain evidence="8">Pach_M1</strain>
        <tissue evidence="8">Testis</tissue>
    </source>
</reference>
<feature type="domain" description="Fibronectin type-III" evidence="7">
    <location>
        <begin position="483"/>
        <end position="581"/>
    </location>
</feature>
<dbReference type="PANTHER" id="PTHR44170">
    <property type="entry name" value="PROTEIN SIDEKICK"/>
    <property type="match status" value="1"/>
</dbReference>
<feature type="compositionally biased region" description="Basic residues" evidence="4">
    <location>
        <begin position="48"/>
        <end position="57"/>
    </location>
</feature>
<dbReference type="InterPro" id="IPR013783">
    <property type="entry name" value="Ig-like_fold"/>
</dbReference>
<organism evidence="8 9">
    <name type="scientific">Astyanax mexicanus</name>
    <name type="common">Blind cave fish</name>
    <name type="synonym">Astyanax fasciatus mexicanus</name>
    <dbReference type="NCBI Taxonomy" id="7994"/>
    <lineage>
        <taxon>Eukaryota</taxon>
        <taxon>Metazoa</taxon>
        <taxon>Chordata</taxon>
        <taxon>Craniata</taxon>
        <taxon>Vertebrata</taxon>
        <taxon>Euteleostomi</taxon>
        <taxon>Actinopterygii</taxon>
        <taxon>Neopterygii</taxon>
        <taxon>Teleostei</taxon>
        <taxon>Ostariophysi</taxon>
        <taxon>Characiformes</taxon>
        <taxon>Characoidei</taxon>
        <taxon>Acestrorhamphidae</taxon>
        <taxon>Acestrorhamphinae</taxon>
        <taxon>Astyanax</taxon>
    </lineage>
</organism>
<dbReference type="FunFam" id="2.60.40.10:FF:000032">
    <property type="entry name" value="palladin isoform X1"/>
    <property type="match status" value="1"/>
</dbReference>
<evidence type="ECO:0000256" key="2">
    <source>
        <dbReference type="ARBA" id="ARBA00023157"/>
    </source>
</evidence>
<dbReference type="InterPro" id="IPR036116">
    <property type="entry name" value="FN3_sf"/>
</dbReference>
<evidence type="ECO:0000256" key="4">
    <source>
        <dbReference type="SAM" id="MobiDB-lite"/>
    </source>
</evidence>
<dbReference type="InterPro" id="IPR003961">
    <property type="entry name" value="FN3_dom"/>
</dbReference>
<feature type="domain" description="Ig-like" evidence="6">
    <location>
        <begin position="82"/>
        <end position="176"/>
    </location>
</feature>
<evidence type="ECO:0000256" key="1">
    <source>
        <dbReference type="ARBA" id="ARBA00022737"/>
    </source>
</evidence>
<dbReference type="SUPFAM" id="SSF49265">
    <property type="entry name" value="Fibronectin type III"/>
    <property type="match status" value="1"/>
</dbReference>
<feature type="domain" description="Fibronectin type-III" evidence="7">
    <location>
        <begin position="382"/>
        <end position="478"/>
    </location>
</feature>
<dbReference type="FunFam" id="2.60.40.10:FF:000065">
    <property type="entry name" value="roundabout homolog 1 isoform X3"/>
    <property type="match status" value="1"/>
</dbReference>
<feature type="region of interest" description="Disordered" evidence="4">
    <location>
        <begin position="867"/>
        <end position="893"/>
    </location>
</feature>
<feature type="region of interest" description="Disordered" evidence="4">
    <location>
        <begin position="960"/>
        <end position="979"/>
    </location>
</feature>
<evidence type="ECO:0000313" key="9">
    <source>
        <dbReference type="Proteomes" id="UP000752171"/>
    </source>
</evidence>
<feature type="region of interest" description="Disordered" evidence="4">
    <location>
        <begin position="1118"/>
        <end position="1154"/>
    </location>
</feature>
<gene>
    <name evidence="8" type="ORF">AMEX_G23667</name>
</gene>
<evidence type="ECO:0008006" key="10">
    <source>
        <dbReference type="Google" id="ProtNLM"/>
    </source>
</evidence>
<sequence length="1154" mass="127402">MHLSLWLFWLACLCTWAEASGRCQCRCTCLPEEEQQPQVVQGSERSVGRRRDHHRLAHERPSRKDRGHRRKGPRLRPDEGVPRIVHHPSDVVVREGNPATLSCRAEGNPEPSIQWLRNGIPMEPEKMDGQSRPMVLPEGSLFFLSVVPGRKSQSHEAVYACIARNSAGTATSRNASLHIAALRDEFRVQPSDVEVTMGEVAVMNCSPPVGHPEPNISWKKDGVLINLADDHYTELNGKLIIAPARRQDSGVYVCVATNIIGVKESNAAILSVLEKPALLLEPQDVTVGLGESAHFFCEAQGDPVPVVKWSREQGALPNGRYLVNPDQSLQLHYVTLQDAGRYTCTATSDIGVATASAQLVVEDAGSSSQRDLHKELSALRVSLENVTVLRTASNVSQVMWKLQSLPSQPHYLEGFEVLYRSLLPASSDWAAQRVPQPALQTHVGPLKRGYKYEFKVRPYGSDLYGRESNTRHLRVPETVPSTPPQEVSIMMPTDRNDTAHLSWLPPPHDAHNGIIQGYQVWCVQQEEQQYLNWTVDSGTHNLEISQLQPGKHYWIRVAAVNGAGIGVQSNPYKLLIESKKPSTSFHKNALNLSDVVAIMKEPIFIGSIGALLWCVLMATAIYLYRKHIRPSNLGGGHHKKPGLYRLASEDLIIKHRMAAPDSPWISGSWRPDSNSEQYQSLWTQNKQENAGLKRSTLPITAKPDSSPLEAAVPIVPDNCGVYGTFYVDLTGNKLKTFNSPAQRPKMPHNNTQQLPSSETIRITQPVAKAPVVREGQVMPWKRALPCQPNMGIRKESWEKNFKRELHAVNSAPLVPLHQQALVVRNAPINHKHRLSQHPGGVSEGVKPFGSPRILHYSASLHLVDMLPNPPPLPMEDSQSVSSEEGSSRSTKLTVDAGSLQSVCAASTLQGPATVATGCPSQRSPSYSHLSTASFCLSTDDNQDTLSTQAHEYLELSPKPLRRSTLTEKPPSLPRPFSPTPTFGYICGPSEREVVDVDDESQSVGFRSTALRSTPSSCCSEWEGSLWNGWGSVSEGNMPSARTSIISSSDGSFMNDANFARVLAMTAESMSGTLSDFSPPGSPLSMLFPPRDCFGEVDPLPVWDWNTAWVEEMEAQFRASREGRDGREGMGLSRREHWGDLPHSKLALHKTNSQR</sequence>
<evidence type="ECO:0000313" key="8">
    <source>
        <dbReference type="EMBL" id="KAG9263618.1"/>
    </source>
</evidence>
<dbReference type="AlphaFoldDB" id="A0A8T2KVK8"/>
<dbReference type="FunFam" id="2.60.40.10:FF:002655">
    <property type="entry name" value="Roundabout-like protein 4"/>
    <property type="match status" value="1"/>
</dbReference>
<dbReference type="InterPro" id="IPR003599">
    <property type="entry name" value="Ig_sub"/>
</dbReference>
<dbReference type="CDD" id="cd07693">
    <property type="entry name" value="IgC_1_Robo"/>
    <property type="match status" value="1"/>
</dbReference>
<keyword evidence="3" id="KW-0393">Immunoglobulin domain</keyword>
<dbReference type="InterPro" id="IPR007110">
    <property type="entry name" value="Ig-like_dom"/>
</dbReference>
<dbReference type="SMART" id="SM00408">
    <property type="entry name" value="IGc2"/>
    <property type="match status" value="3"/>
</dbReference>
<feature type="signal peptide" evidence="5">
    <location>
        <begin position="1"/>
        <end position="19"/>
    </location>
</feature>
<feature type="compositionally biased region" description="Low complexity" evidence="4">
    <location>
        <begin position="875"/>
        <end position="889"/>
    </location>
</feature>
<evidence type="ECO:0000256" key="3">
    <source>
        <dbReference type="ARBA" id="ARBA00023319"/>
    </source>
</evidence>
<protein>
    <recommendedName>
        <fullName evidence="10">Roundabout, axon guidance receptor, homolog 4 (Drosophila)</fullName>
    </recommendedName>
</protein>
<dbReference type="GO" id="GO:0098609">
    <property type="term" value="P:cell-cell adhesion"/>
    <property type="evidence" value="ECO:0007669"/>
    <property type="project" value="TreeGrafter"/>
</dbReference>
<dbReference type="Pfam" id="PF00041">
    <property type="entry name" value="fn3"/>
    <property type="match status" value="1"/>
</dbReference>
<feature type="domain" description="Ig-like" evidence="6">
    <location>
        <begin position="276"/>
        <end position="360"/>
    </location>
</feature>
<evidence type="ECO:0000259" key="6">
    <source>
        <dbReference type="PROSITE" id="PS50835"/>
    </source>
</evidence>
<dbReference type="InterPro" id="IPR036179">
    <property type="entry name" value="Ig-like_dom_sf"/>
</dbReference>
<keyword evidence="2" id="KW-1015">Disulfide bond</keyword>
<name>A0A8T2KVK8_ASTMX</name>
<feature type="compositionally biased region" description="Basic and acidic residues" evidence="4">
    <location>
        <begin position="1118"/>
        <end position="1142"/>
    </location>
</feature>
<keyword evidence="5" id="KW-0732">Signal</keyword>